<dbReference type="AlphaFoldDB" id="A0A426Y0S3"/>
<evidence type="ECO:0000313" key="2">
    <source>
        <dbReference type="EMBL" id="RRT45365.1"/>
    </source>
</evidence>
<reference evidence="2 3" key="1">
    <citation type="journal article" date="2014" name="Agronomy (Basel)">
        <title>A Draft Genome Sequence for Ensete ventricosum, the Drought-Tolerant Tree Against Hunger.</title>
        <authorList>
            <person name="Harrison J."/>
            <person name="Moore K.A."/>
            <person name="Paszkiewicz K."/>
            <person name="Jones T."/>
            <person name="Grant M."/>
            <person name="Ambacheew D."/>
            <person name="Muzemil S."/>
            <person name="Studholme D.J."/>
        </authorList>
    </citation>
    <scope>NUCLEOTIDE SEQUENCE [LARGE SCALE GENOMIC DNA]</scope>
</reference>
<protein>
    <submittedName>
        <fullName evidence="2">Uncharacterized protein</fullName>
    </submittedName>
</protein>
<evidence type="ECO:0000313" key="3">
    <source>
        <dbReference type="Proteomes" id="UP000287651"/>
    </source>
</evidence>
<evidence type="ECO:0000256" key="1">
    <source>
        <dbReference type="SAM" id="MobiDB-lite"/>
    </source>
</evidence>
<feature type="region of interest" description="Disordered" evidence="1">
    <location>
        <begin position="18"/>
        <end position="39"/>
    </location>
</feature>
<comment type="caution">
    <text evidence="2">The sequence shown here is derived from an EMBL/GenBank/DDBJ whole genome shotgun (WGS) entry which is preliminary data.</text>
</comment>
<organism evidence="2 3">
    <name type="scientific">Ensete ventricosum</name>
    <name type="common">Abyssinian banana</name>
    <name type="synonym">Musa ensete</name>
    <dbReference type="NCBI Taxonomy" id="4639"/>
    <lineage>
        <taxon>Eukaryota</taxon>
        <taxon>Viridiplantae</taxon>
        <taxon>Streptophyta</taxon>
        <taxon>Embryophyta</taxon>
        <taxon>Tracheophyta</taxon>
        <taxon>Spermatophyta</taxon>
        <taxon>Magnoliopsida</taxon>
        <taxon>Liliopsida</taxon>
        <taxon>Zingiberales</taxon>
        <taxon>Musaceae</taxon>
        <taxon>Ensete</taxon>
    </lineage>
</organism>
<dbReference type="Proteomes" id="UP000287651">
    <property type="component" value="Unassembled WGS sequence"/>
</dbReference>
<gene>
    <name evidence="2" type="ORF">B296_00046667</name>
</gene>
<accession>A0A426Y0S3</accession>
<name>A0A426Y0S3_ENSVE</name>
<sequence length="135" mass="14348">MRVAVCLSIDQGKLLGGHSGVEAGGQKGEETTTSPEGLSYPKAIASVRMEIGLEECHSAAEADLPMARNEHKCEATYSRAMGLAVPWYCRGKTSVEASIPCSHGGRALVVKGAEKVENAEANSKYQDRAKAKELQ</sequence>
<dbReference type="EMBL" id="AMZH03015880">
    <property type="protein sequence ID" value="RRT45365.1"/>
    <property type="molecule type" value="Genomic_DNA"/>
</dbReference>
<proteinExistence type="predicted"/>